<accession>A0A3Q7FPY6</accession>
<evidence type="ECO:0008006" key="6">
    <source>
        <dbReference type="Google" id="ProtNLM"/>
    </source>
</evidence>
<name>A0A3Q7FPY6_SOLLC</name>
<feature type="compositionally biased region" description="Acidic residues" evidence="1">
    <location>
        <begin position="425"/>
        <end position="439"/>
    </location>
</feature>
<evidence type="ECO:0000313" key="5">
    <source>
        <dbReference type="Proteomes" id="UP000004994"/>
    </source>
</evidence>
<feature type="domain" description="DUF659" evidence="2">
    <location>
        <begin position="326"/>
        <end position="414"/>
    </location>
</feature>
<dbReference type="Proteomes" id="UP000004994">
    <property type="component" value="Chromosome 3"/>
</dbReference>
<evidence type="ECO:0000259" key="3">
    <source>
        <dbReference type="Pfam" id="PF13966"/>
    </source>
</evidence>
<proteinExistence type="predicted"/>
<evidence type="ECO:0000259" key="2">
    <source>
        <dbReference type="Pfam" id="PF04937"/>
    </source>
</evidence>
<evidence type="ECO:0000313" key="4">
    <source>
        <dbReference type="EnsemblPlants" id="Solyc03g097285.1.1"/>
    </source>
</evidence>
<feature type="region of interest" description="Disordered" evidence="1">
    <location>
        <begin position="424"/>
        <end position="467"/>
    </location>
</feature>
<dbReference type="Gramene" id="Solyc03g097285.1.1">
    <property type="protein sequence ID" value="Solyc03g097285.1.1"/>
    <property type="gene ID" value="Solyc03g097285.1"/>
</dbReference>
<dbReference type="EnsemblPlants" id="Solyc03g097285.1.1">
    <property type="protein sequence ID" value="Solyc03g097285.1.1"/>
    <property type="gene ID" value="Solyc03g097285.1"/>
</dbReference>
<feature type="domain" description="Reverse transcriptase zinc-binding" evidence="3">
    <location>
        <begin position="33"/>
        <end position="86"/>
    </location>
</feature>
<dbReference type="Pfam" id="PF13966">
    <property type="entry name" value="zf-RVT"/>
    <property type="match status" value="1"/>
</dbReference>
<evidence type="ECO:0000256" key="1">
    <source>
        <dbReference type="SAM" id="MobiDB-lite"/>
    </source>
</evidence>
<reference evidence="4" key="2">
    <citation type="submission" date="2019-01" db="UniProtKB">
        <authorList>
            <consortium name="EnsemblPlants"/>
        </authorList>
    </citation>
    <scope>IDENTIFICATION</scope>
    <source>
        <strain evidence="4">cv. Heinz 1706</strain>
    </source>
</reference>
<sequence>MASSMPNRAIKISWEVQESLKMVDHGGLSERQFATPRVACFTFIVRHETCLTHDNLQKRGFTVCSRYLLCEEAVEFLHCAFTRHIWTMFPTIFGVHWVMPGCIKLLQCSWYTIAYIKWYQALLDCYPCLAACFFCSLGWKGHGYFEDKEDSTQQDPDDTTRVTCNFCGKPTTGGINRAKQHLIGNIRNAAMCKKYPEEAREKLKNYMEEKKIRKEVYVNEFPEFDEFEYQDNVGGEDEVQEINHKKRGGRSFPSGSNKKLAKGKGPMDIFLQKRGTLRQTNIKDSCDKEARAMTIQKVASFFYDNGIPFNAANEAVGRYGSNLKRPSYHELRVSLLRKEVELTNEIINRHRKEWVKYETSIMADGWTDRKQRTLIKFLVNSPHGTVFIESIDASSLVKTREKLCELLDRYVERVVEHTRAPRIDIEDEVDSDESGEEDIEGYKSSDTDTNENHPIEEDDMEEYYFSD</sequence>
<dbReference type="InParanoid" id="A0A3Q7FPY6"/>
<dbReference type="PANTHER" id="PTHR32166:SF74">
    <property type="entry name" value="OS05G0256350 PROTEIN"/>
    <property type="match status" value="1"/>
</dbReference>
<feature type="compositionally biased region" description="Acidic residues" evidence="1">
    <location>
        <begin position="456"/>
        <end position="467"/>
    </location>
</feature>
<keyword evidence="5" id="KW-1185">Reference proteome</keyword>
<dbReference type="AlphaFoldDB" id="A0A3Q7FPY6"/>
<dbReference type="STRING" id="4081.A0A3Q7FPY6"/>
<feature type="compositionally biased region" description="Basic and acidic residues" evidence="1">
    <location>
        <begin position="440"/>
        <end position="455"/>
    </location>
</feature>
<dbReference type="InterPro" id="IPR007021">
    <property type="entry name" value="DUF659"/>
</dbReference>
<feature type="region of interest" description="Disordered" evidence="1">
    <location>
        <begin position="244"/>
        <end position="263"/>
    </location>
</feature>
<protein>
    <recommendedName>
        <fullName evidence="6">DUF659 domain-containing protein</fullName>
    </recommendedName>
</protein>
<dbReference type="Pfam" id="PF04937">
    <property type="entry name" value="DUF659"/>
    <property type="match status" value="1"/>
</dbReference>
<dbReference type="PANTHER" id="PTHR32166">
    <property type="entry name" value="OSJNBA0013A04.12 PROTEIN"/>
    <property type="match status" value="1"/>
</dbReference>
<organism evidence="4">
    <name type="scientific">Solanum lycopersicum</name>
    <name type="common">Tomato</name>
    <name type="synonym">Lycopersicon esculentum</name>
    <dbReference type="NCBI Taxonomy" id="4081"/>
    <lineage>
        <taxon>Eukaryota</taxon>
        <taxon>Viridiplantae</taxon>
        <taxon>Streptophyta</taxon>
        <taxon>Embryophyta</taxon>
        <taxon>Tracheophyta</taxon>
        <taxon>Spermatophyta</taxon>
        <taxon>Magnoliopsida</taxon>
        <taxon>eudicotyledons</taxon>
        <taxon>Gunneridae</taxon>
        <taxon>Pentapetalae</taxon>
        <taxon>asterids</taxon>
        <taxon>lamiids</taxon>
        <taxon>Solanales</taxon>
        <taxon>Solanaceae</taxon>
        <taxon>Solanoideae</taxon>
        <taxon>Solaneae</taxon>
        <taxon>Solanum</taxon>
        <taxon>Solanum subgen. Lycopersicon</taxon>
    </lineage>
</organism>
<reference evidence="4" key="1">
    <citation type="journal article" date="2012" name="Nature">
        <title>The tomato genome sequence provides insights into fleshy fruit evolution.</title>
        <authorList>
            <consortium name="Tomato Genome Consortium"/>
        </authorList>
    </citation>
    <scope>NUCLEOTIDE SEQUENCE [LARGE SCALE GENOMIC DNA]</scope>
    <source>
        <strain evidence="4">cv. Heinz 1706</strain>
    </source>
</reference>
<dbReference type="InterPro" id="IPR026960">
    <property type="entry name" value="RVT-Znf"/>
</dbReference>